<evidence type="ECO:0000313" key="1">
    <source>
        <dbReference type="EMBL" id="CAG8661167.1"/>
    </source>
</evidence>
<accession>A0ACA9NPS1</accession>
<gene>
    <name evidence="1" type="ORF">SCALOS_LOCUS9036</name>
</gene>
<organism evidence="1 2">
    <name type="scientific">Scutellospora calospora</name>
    <dbReference type="NCBI Taxonomy" id="85575"/>
    <lineage>
        <taxon>Eukaryota</taxon>
        <taxon>Fungi</taxon>
        <taxon>Fungi incertae sedis</taxon>
        <taxon>Mucoromycota</taxon>
        <taxon>Glomeromycotina</taxon>
        <taxon>Glomeromycetes</taxon>
        <taxon>Diversisporales</taxon>
        <taxon>Gigasporaceae</taxon>
        <taxon>Scutellospora</taxon>
    </lineage>
</organism>
<dbReference type="Proteomes" id="UP000789860">
    <property type="component" value="Unassembled WGS sequence"/>
</dbReference>
<sequence>MSELLSAGVIKEMFDEDRRKPENPILQVVRFSANQANPNESLQTRVRVAFSDGHELVSGIIPVNLLKSVSDGRLERGQLLRLTHYNCNVSQSTKGQQSQ</sequence>
<evidence type="ECO:0000313" key="2">
    <source>
        <dbReference type="Proteomes" id="UP000789860"/>
    </source>
</evidence>
<protein>
    <submittedName>
        <fullName evidence="1">8510_t:CDS:1</fullName>
    </submittedName>
</protein>
<comment type="caution">
    <text evidence="1">The sequence shown here is derived from an EMBL/GenBank/DDBJ whole genome shotgun (WGS) entry which is preliminary data.</text>
</comment>
<dbReference type="EMBL" id="CAJVPM010026211">
    <property type="protein sequence ID" value="CAG8661167.1"/>
    <property type="molecule type" value="Genomic_DNA"/>
</dbReference>
<name>A0ACA9NPS1_9GLOM</name>
<reference evidence="1" key="1">
    <citation type="submission" date="2021-06" db="EMBL/GenBank/DDBJ databases">
        <authorList>
            <person name="Kallberg Y."/>
            <person name="Tangrot J."/>
            <person name="Rosling A."/>
        </authorList>
    </citation>
    <scope>NUCLEOTIDE SEQUENCE</scope>
    <source>
        <strain evidence="1">AU212A</strain>
    </source>
</reference>
<keyword evidence="2" id="KW-1185">Reference proteome</keyword>
<proteinExistence type="predicted"/>
<feature type="non-terminal residue" evidence="1">
    <location>
        <position position="99"/>
    </location>
</feature>